<evidence type="ECO:0000256" key="2">
    <source>
        <dbReference type="ARBA" id="ARBA00022692"/>
    </source>
</evidence>
<reference evidence="5" key="2">
    <citation type="submission" date="2025-08" db="UniProtKB">
        <authorList>
            <consortium name="Ensembl"/>
        </authorList>
    </citation>
    <scope>IDENTIFICATION</scope>
</reference>
<keyword evidence="2" id="KW-0812">Transmembrane</keyword>
<comment type="subcellular location">
    <subcellularLocation>
        <location evidence="1">Membrane</location>
    </subcellularLocation>
</comment>
<reference evidence="6" key="1">
    <citation type="submission" date="2003-08" db="EMBL/GenBank/DDBJ databases">
        <authorList>
            <person name="Birren B."/>
            <person name="Nusbaum C."/>
            <person name="Abebe A."/>
            <person name="Abouelleil A."/>
            <person name="Adekoya E."/>
            <person name="Ait-zahra M."/>
            <person name="Allen N."/>
            <person name="Allen T."/>
            <person name="An P."/>
            <person name="Anderson M."/>
            <person name="Anderson S."/>
            <person name="Arachchi H."/>
            <person name="Armbruster J."/>
            <person name="Bachantsang P."/>
            <person name="Baldwin J."/>
            <person name="Barry A."/>
            <person name="Bayul T."/>
            <person name="Blitshsteyn B."/>
            <person name="Bloom T."/>
            <person name="Blye J."/>
            <person name="Boguslavskiy L."/>
            <person name="Borowsky M."/>
            <person name="Boukhgalter B."/>
            <person name="Brunache A."/>
            <person name="Butler J."/>
            <person name="Calixte N."/>
            <person name="Calvo S."/>
            <person name="Camarata J."/>
            <person name="Campo K."/>
            <person name="Chang J."/>
            <person name="Cheshatsang Y."/>
            <person name="Citroen M."/>
            <person name="Collymore A."/>
            <person name="Considine T."/>
            <person name="Cook A."/>
            <person name="Cooke P."/>
            <person name="Corum B."/>
            <person name="Cuomo C."/>
            <person name="David R."/>
            <person name="Dawoe T."/>
            <person name="Degray S."/>
            <person name="Dodge S."/>
            <person name="Dooley K."/>
            <person name="Dorje P."/>
            <person name="Dorjee K."/>
            <person name="Dorris L."/>
            <person name="Duffey N."/>
            <person name="Dupes A."/>
            <person name="Elkins T."/>
            <person name="Engels R."/>
            <person name="Erickson J."/>
            <person name="Farina A."/>
            <person name="Faro S."/>
            <person name="Ferreira P."/>
            <person name="Fischer H."/>
            <person name="Fitzgerald M."/>
            <person name="Foley K."/>
            <person name="Gage D."/>
            <person name="Galagan J."/>
            <person name="Gearin G."/>
            <person name="Gnerre S."/>
            <person name="Gnirke A."/>
            <person name="Goyette A."/>
            <person name="Graham J."/>
            <person name="Grandbois E."/>
            <person name="Gyaltsen K."/>
            <person name="Hafez N."/>
            <person name="Hagopian D."/>
            <person name="Hagos B."/>
            <person name="Hall J."/>
            <person name="Hatcher B."/>
            <person name="Heller A."/>
            <person name="Higgins H."/>
            <person name="Honan T."/>
            <person name="Horn A."/>
            <person name="Houde N."/>
            <person name="Hughes L."/>
            <person name="Hulme W."/>
            <person name="Husby E."/>
            <person name="Iliev I."/>
            <person name="Jaffe D."/>
            <person name="Jones C."/>
            <person name="Kamal M."/>
            <person name="Kamat A."/>
            <person name="Kamvysselis M."/>
            <person name="Karlsson E."/>
            <person name="Kells C."/>
            <person name="Kieu A."/>
            <person name="Kisner P."/>
            <person name="Kodira C."/>
            <person name="Kulbokas E."/>
            <person name="Labutti K."/>
            <person name="Lama D."/>
            <person name="Landers T."/>
            <person name="Leger J."/>
            <person name="Levine S."/>
            <person name="Lewis D."/>
            <person name="Lewis T."/>
            <person name="Lindblad-toh K."/>
            <person name="Liu X."/>
            <person name="Lokyitsang T."/>
            <person name="Lokyitsang Y."/>
            <person name="Lucien O."/>
            <person name="Lui A."/>
            <person name="Ma L.J."/>
            <person name="Mabbitt R."/>
            <person name="Macdonald J."/>
            <person name="Maclean C."/>
            <person name="Major J."/>
            <person name="Manning J."/>
            <person name="Marabella R."/>
            <person name="Maru K."/>
            <person name="Matthews C."/>
            <person name="Mauceli E."/>
            <person name="Mccarthy M."/>
            <person name="Mcdonough S."/>
            <person name="Mcghee T."/>
            <person name="Meldrim J."/>
            <person name="Meneus L."/>
            <person name="Mesirov J."/>
            <person name="Mihalev A."/>
            <person name="Mihova T."/>
            <person name="Mikkelsen T."/>
            <person name="Mlenga V."/>
            <person name="Moru K."/>
            <person name="Mozes J."/>
            <person name="Mulrain L."/>
            <person name="Munson G."/>
            <person name="Naylor J."/>
            <person name="Newes C."/>
            <person name="Nguyen C."/>
            <person name="Nguyen N."/>
            <person name="Nguyen T."/>
            <person name="Nicol R."/>
            <person name="Nielsen C."/>
            <person name="Nizzari M."/>
            <person name="Norbu C."/>
            <person name="Norbu N."/>
            <person name="O'donnell P."/>
            <person name="Okoawo O."/>
            <person name="O'leary S."/>
            <person name="Omotosho B."/>
            <person name="O'neill K."/>
            <person name="Osman S."/>
            <person name="Parker S."/>
            <person name="Perrin D."/>
            <person name="Phunkhang P."/>
            <person name="Piqani B."/>
            <person name="Purcell S."/>
            <person name="Rachupka T."/>
            <person name="Ramasamy U."/>
            <person name="Rameau R."/>
            <person name="Ray V."/>
            <person name="Raymond C."/>
            <person name="Retta R."/>
            <person name="Richardson S."/>
            <person name="Rise C."/>
            <person name="Rodriguez J."/>
            <person name="Rogers J."/>
            <person name="Rogov P."/>
            <person name="Rutman M."/>
            <person name="Schupbach R."/>
            <person name="Seaman C."/>
            <person name="Settipalli S."/>
            <person name="Sharpe T."/>
            <person name="Sheridan J."/>
            <person name="Sherpa N."/>
            <person name="Shi J."/>
            <person name="Smirnov S."/>
            <person name="Smith C."/>
            <person name="Sougnez C."/>
            <person name="Spencer B."/>
            <person name="Stalker J."/>
            <person name="Stange-thomann N."/>
            <person name="Stavropoulos S."/>
            <person name="Stetson K."/>
            <person name="Stone C."/>
            <person name="Stone S."/>
            <person name="Stubbs M."/>
            <person name="Talamas J."/>
            <person name="Tchuinga P."/>
            <person name="Tenzing P."/>
            <person name="Tesfaye S."/>
            <person name="Theodore J."/>
            <person name="Thoulutsang Y."/>
            <person name="Topham K."/>
            <person name="Towey S."/>
            <person name="Tsamla T."/>
            <person name="Tsomo N."/>
            <person name="Vallee D."/>
            <person name="Vassiliev H."/>
            <person name="Venkataraman V."/>
            <person name="Vinson J."/>
            <person name="Vo A."/>
            <person name="Wade C."/>
            <person name="Wang S."/>
            <person name="Wangchuk T."/>
            <person name="Wangdi T."/>
            <person name="Whittaker C."/>
            <person name="Wilkinson J."/>
            <person name="Wu Y."/>
            <person name="Wyman D."/>
            <person name="Yadav S."/>
            <person name="Yang S."/>
            <person name="Yang X."/>
            <person name="Yeager S."/>
            <person name="Yee E."/>
            <person name="Young G."/>
            <person name="Zainoun J."/>
            <person name="Zembeck L."/>
            <person name="Zimmer A."/>
            <person name="Zody M."/>
            <person name="Lander E."/>
        </authorList>
    </citation>
    <scope>NUCLEOTIDE SEQUENCE [LARGE SCALE GENOMIC DNA]</scope>
</reference>
<name>H2Z1T3_CIOSA</name>
<evidence type="ECO:0000256" key="4">
    <source>
        <dbReference type="ARBA" id="ARBA00023136"/>
    </source>
</evidence>
<keyword evidence="4" id="KW-0472">Membrane</keyword>
<evidence type="ECO:0000313" key="5">
    <source>
        <dbReference type="Ensembl" id="ENSCSAVP00000011545.1"/>
    </source>
</evidence>
<dbReference type="HOGENOM" id="CLU_951665_0_0_1"/>
<dbReference type="Proteomes" id="UP000007875">
    <property type="component" value="Unassembled WGS sequence"/>
</dbReference>
<keyword evidence="3" id="KW-1133">Transmembrane helix</keyword>
<dbReference type="Ensembl" id="ENSCSAVT00000011679.1">
    <property type="protein sequence ID" value="ENSCSAVP00000011545.1"/>
    <property type="gene ID" value="ENSCSAVG00000006762.1"/>
</dbReference>
<dbReference type="GO" id="GO:0016020">
    <property type="term" value="C:membrane"/>
    <property type="evidence" value="ECO:0007669"/>
    <property type="project" value="UniProtKB-SubCell"/>
</dbReference>
<dbReference type="GeneTree" id="ENSGT00880000138223"/>
<accession>H2Z1T3</accession>
<dbReference type="AlphaFoldDB" id="H2Z1T3"/>
<organism evidence="5 6">
    <name type="scientific">Ciona savignyi</name>
    <name type="common">Pacific transparent sea squirt</name>
    <dbReference type="NCBI Taxonomy" id="51511"/>
    <lineage>
        <taxon>Eukaryota</taxon>
        <taxon>Metazoa</taxon>
        <taxon>Chordata</taxon>
        <taxon>Tunicata</taxon>
        <taxon>Ascidiacea</taxon>
        <taxon>Phlebobranchia</taxon>
        <taxon>Cionidae</taxon>
        <taxon>Ciona</taxon>
    </lineage>
</organism>
<dbReference type="Pfam" id="PF01825">
    <property type="entry name" value="GPS"/>
    <property type="match status" value="1"/>
</dbReference>
<keyword evidence="6" id="KW-1185">Reference proteome</keyword>
<proteinExistence type="predicted"/>
<dbReference type="InterPro" id="IPR000203">
    <property type="entry name" value="GPS"/>
</dbReference>
<evidence type="ECO:0000256" key="3">
    <source>
        <dbReference type="ARBA" id="ARBA00022989"/>
    </source>
</evidence>
<reference evidence="5" key="3">
    <citation type="submission" date="2025-09" db="UniProtKB">
        <authorList>
            <consortium name="Ensembl"/>
        </authorList>
    </citation>
    <scope>IDENTIFICATION</scope>
</reference>
<evidence type="ECO:0000313" key="6">
    <source>
        <dbReference type="Proteomes" id="UP000007875"/>
    </source>
</evidence>
<evidence type="ECO:0000256" key="1">
    <source>
        <dbReference type="ARBA" id="ARBA00004370"/>
    </source>
</evidence>
<protein>
    <submittedName>
        <fullName evidence="5">Uncharacterized protein</fullName>
    </submittedName>
</protein>
<sequence>MRNLGRLLMNTIVPGEKHFNYKTPGTEMTLLKLQPQTTDRLDAGSSQFQLLNAKQVSESDVINLEIYRYDAQKMNFNTSSRSVDFVTAVSLTTGWESQIPISSKKARNLPSRFTVPTKPTSSDLDLAIFSNCDVNKCNSFATGTAIFETRAGTNENLKGAFLRIFLGDSTHEVERWWATLYLAESQPQQFNLSKEFTGTKFDWWIPLAKLPQGVRTYNLTIHAYLGTQYFRLGSVIKTSLTTYAVNCMYWDDDIFDWNNEGCVPNVNSSESDLMCECDRFPVPPEITGRIKEN</sequence>
<dbReference type="InParanoid" id="H2Z1T3"/>